<evidence type="ECO:0000256" key="1">
    <source>
        <dbReference type="SAM" id="MobiDB-lite"/>
    </source>
</evidence>
<dbReference type="EMBL" id="SNYR01000002">
    <property type="protein sequence ID" value="TDQ63549.1"/>
    <property type="molecule type" value="Genomic_DNA"/>
</dbReference>
<dbReference type="InterPro" id="IPR013783">
    <property type="entry name" value="Ig-like_fold"/>
</dbReference>
<keyword evidence="3" id="KW-1185">Reference proteome</keyword>
<comment type="caution">
    <text evidence="2">The sequence shown here is derived from an EMBL/GenBank/DDBJ whole genome shotgun (WGS) entry which is preliminary data.</text>
</comment>
<feature type="non-terminal residue" evidence="2">
    <location>
        <position position="595"/>
    </location>
</feature>
<evidence type="ECO:0000313" key="3">
    <source>
        <dbReference type="Proteomes" id="UP000295391"/>
    </source>
</evidence>
<protein>
    <submittedName>
        <fullName evidence="2">VCBS repeat-containing protein</fullName>
    </submittedName>
</protein>
<dbReference type="InterPro" id="IPR010221">
    <property type="entry name" value="VCBS_dom"/>
</dbReference>
<dbReference type="NCBIfam" id="TIGR01965">
    <property type="entry name" value="VCBS_repeat"/>
    <property type="match status" value="1"/>
</dbReference>
<proteinExistence type="predicted"/>
<feature type="region of interest" description="Disordered" evidence="1">
    <location>
        <begin position="1"/>
        <end position="59"/>
    </location>
</feature>
<name>A0A4R6VIX7_9HYPH</name>
<feature type="compositionally biased region" description="Acidic residues" evidence="1">
    <location>
        <begin position="31"/>
        <end position="53"/>
    </location>
</feature>
<reference evidence="2 3" key="1">
    <citation type="submission" date="2019-03" db="EMBL/GenBank/DDBJ databases">
        <title>Genomic Encyclopedia of Type Strains, Phase III (KMG-III): the genomes of soil and plant-associated and newly described type strains.</title>
        <authorList>
            <person name="Whitman W."/>
        </authorList>
    </citation>
    <scope>NUCLEOTIDE SEQUENCE [LARGE SCALE GENOMIC DNA]</scope>
    <source>
        <strain evidence="2 3">CGMCC 1.7002</strain>
    </source>
</reference>
<sequence>MANDVNKDQAQNQDINPIELDDTILLAQAEDVVESEEEQPVEENQEPTEEEGGEGTNAGAENANLRVEIPLGENNVAQLPEGADLTQPRVVDGELEFLQPDGTIIFVPNGAVEGMTVFVGDVEFPSEALQALFDANNIQPAAGPSVTGEADTPQPVQDSHGAYQDSSQGSIGDGLGISPLLPPTALAFATPEQEEIYEGPETNVDPIGLDDTNWVQEDGEYSDSARASFQGEATGNVLENINHPGAPAGDFADQADTDENPTDTLTVTNAGTYFGQYGTLVLNDDGSYTYSLNSQDLVIQSLSEGETLTESFPYSISDGNGGTGSATLTITIFGSDDGVFINGLTVEGPDEIVYEANLSDGTAPDNAALTQSGTFSFNALDGTQTITIEGVTIFENGAFVGGTPTVGTSIGTLTITSFTPITSSTGEVVGGTIGYSYTLDANSEDHNNAGNDTIVEAFDVEVTDEDGSSDIATIHIEVVDDVPDAIDDGAQSVAEDAVGTISGNVLSNDELGADGASLTHIDVGSGMVALTSGTDLGGGVYQFVTANGTYTFTSAGAWTFDPNANLDNAAGVDASFDYTLTDGDNDADTATQPIT</sequence>
<organism evidence="2 3">
    <name type="scientific">Maritalea mobilis</name>
    <dbReference type="NCBI Taxonomy" id="483324"/>
    <lineage>
        <taxon>Bacteria</taxon>
        <taxon>Pseudomonadati</taxon>
        <taxon>Pseudomonadota</taxon>
        <taxon>Alphaproteobacteria</taxon>
        <taxon>Hyphomicrobiales</taxon>
        <taxon>Devosiaceae</taxon>
        <taxon>Maritalea</taxon>
    </lineage>
</organism>
<gene>
    <name evidence="2" type="ORF">ATL17_1554</name>
</gene>
<feature type="region of interest" description="Disordered" evidence="1">
    <location>
        <begin position="140"/>
        <end position="176"/>
    </location>
</feature>
<dbReference type="Pfam" id="PF17963">
    <property type="entry name" value="Big_9"/>
    <property type="match status" value="2"/>
</dbReference>
<dbReference type="AlphaFoldDB" id="A0A4R6VIX7"/>
<evidence type="ECO:0000313" key="2">
    <source>
        <dbReference type="EMBL" id="TDQ63549.1"/>
    </source>
</evidence>
<dbReference type="RefSeq" id="WP_208111168.1">
    <property type="nucleotide sequence ID" value="NZ_SNYR01000002.1"/>
</dbReference>
<dbReference type="Gene3D" id="2.60.40.10">
    <property type="entry name" value="Immunoglobulins"/>
    <property type="match status" value="1"/>
</dbReference>
<accession>A0A4R6VIX7</accession>
<dbReference type="Proteomes" id="UP000295391">
    <property type="component" value="Unassembled WGS sequence"/>
</dbReference>